<feature type="transmembrane region" description="Helical" evidence="1">
    <location>
        <begin position="312"/>
        <end position="337"/>
    </location>
</feature>
<keyword evidence="1" id="KW-0472">Membrane</keyword>
<comment type="caution">
    <text evidence="2">The sequence shown here is derived from an EMBL/GenBank/DDBJ whole genome shotgun (WGS) entry which is preliminary data.</text>
</comment>
<evidence type="ECO:0000256" key="1">
    <source>
        <dbReference type="SAM" id="Phobius"/>
    </source>
</evidence>
<protein>
    <recommendedName>
        <fullName evidence="4">Integral membrane protein</fullName>
    </recommendedName>
</protein>
<feature type="transmembrane region" description="Helical" evidence="1">
    <location>
        <begin position="51"/>
        <end position="71"/>
    </location>
</feature>
<proteinExistence type="predicted"/>
<dbReference type="EMBL" id="JAWRVE010000027">
    <property type="protein sequence ID" value="KAL1873041.1"/>
    <property type="molecule type" value="Genomic_DNA"/>
</dbReference>
<reference evidence="2 3" key="1">
    <citation type="journal article" date="2024" name="IMA Fungus">
        <title>IMA Genome - F19 : A genome assembly and annotation guide to empower mycologists, including annotated draft genome sequences of Ceratocystis pirilliformis, Diaporthe australafricana, Fusarium ophioides, Paecilomyces lecythidis, and Sporothrix stenoceras.</title>
        <authorList>
            <person name="Aylward J."/>
            <person name="Wilson A.M."/>
            <person name="Visagie C.M."/>
            <person name="Spraker J."/>
            <person name="Barnes I."/>
            <person name="Buitendag C."/>
            <person name="Ceriani C."/>
            <person name="Del Mar Angel L."/>
            <person name="du Plessis D."/>
            <person name="Fuchs T."/>
            <person name="Gasser K."/>
            <person name="Kramer D."/>
            <person name="Li W."/>
            <person name="Munsamy K."/>
            <person name="Piso A."/>
            <person name="Price J.L."/>
            <person name="Sonnekus B."/>
            <person name="Thomas C."/>
            <person name="van der Nest A."/>
            <person name="van Dijk A."/>
            <person name="van Heerden A."/>
            <person name="van Vuuren N."/>
            <person name="Yilmaz N."/>
            <person name="Duong T.A."/>
            <person name="van der Merwe N.A."/>
            <person name="Wingfield M.J."/>
            <person name="Wingfield B.D."/>
        </authorList>
    </citation>
    <scope>NUCLEOTIDE SEQUENCE [LARGE SCALE GENOMIC DNA]</scope>
    <source>
        <strain evidence="2 3">CMW 18300</strain>
    </source>
</reference>
<gene>
    <name evidence="2" type="ORF">Daus18300_004183</name>
</gene>
<name>A0ABR3XBC3_9PEZI</name>
<evidence type="ECO:0000313" key="2">
    <source>
        <dbReference type="EMBL" id="KAL1873041.1"/>
    </source>
</evidence>
<dbReference type="Proteomes" id="UP001583177">
    <property type="component" value="Unassembled WGS sequence"/>
</dbReference>
<evidence type="ECO:0008006" key="4">
    <source>
        <dbReference type="Google" id="ProtNLM"/>
    </source>
</evidence>
<evidence type="ECO:0000313" key="3">
    <source>
        <dbReference type="Proteomes" id="UP001583177"/>
    </source>
</evidence>
<accession>A0ABR3XBC3</accession>
<dbReference type="PANTHER" id="PTHR35043">
    <property type="entry name" value="TRANSCRIPTION FACTOR DOMAIN-CONTAINING PROTEIN"/>
    <property type="match status" value="1"/>
</dbReference>
<dbReference type="PANTHER" id="PTHR35043:SF8">
    <property type="entry name" value="DUF4220 DOMAIN-CONTAINING PROTEIN"/>
    <property type="match status" value="1"/>
</dbReference>
<keyword evidence="1" id="KW-1133">Transmembrane helix</keyword>
<keyword evidence="3" id="KW-1185">Reference proteome</keyword>
<feature type="transmembrane region" description="Helical" evidence="1">
    <location>
        <begin position="282"/>
        <end position="300"/>
    </location>
</feature>
<feature type="transmembrane region" description="Helical" evidence="1">
    <location>
        <begin position="205"/>
        <end position="229"/>
    </location>
</feature>
<sequence>MPLKHLVFKRYGLWMSADERSQFEDLSANTTDDPDSFVPGWVSHSNSRGTIIIIWTCLYIVFLCSWTMLCLKYPAKNDTKVSIFLQELRWMNNAILGPEFVLAENAHTWAGKFRASKSWAIHFWPCVMSTSLTWTASSCNPRDSFPFPVNNKHLIWLAQNGYLALPLIDEHEIWDRSKVDMLVKLLNFFKITYLLISVTSRRIQILAITTIELGAVSNATCSLAILFVWMHKPADFMTSIALHIDSCMAEISVAAGDVAKDPYVMTPLGFVDNMGPSWPANVTAFVIVITLFTDGFHLFGWSYRFLTVGEQLAWRIATMIMFVTAAFFWLAEIIAVIKRGQDDRTMALHDLYSQG</sequence>
<organism evidence="2 3">
    <name type="scientific">Diaporthe australafricana</name>
    <dbReference type="NCBI Taxonomy" id="127596"/>
    <lineage>
        <taxon>Eukaryota</taxon>
        <taxon>Fungi</taxon>
        <taxon>Dikarya</taxon>
        <taxon>Ascomycota</taxon>
        <taxon>Pezizomycotina</taxon>
        <taxon>Sordariomycetes</taxon>
        <taxon>Sordariomycetidae</taxon>
        <taxon>Diaporthales</taxon>
        <taxon>Diaporthaceae</taxon>
        <taxon>Diaporthe</taxon>
    </lineage>
</organism>
<keyword evidence="1" id="KW-0812">Transmembrane</keyword>